<feature type="signal peptide" evidence="1">
    <location>
        <begin position="1"/>
        <end position="24"/>
    </location>
</feature>
<dbReference type="PANTHER" id="PTHR45588">
    <property type="entry name" value="TPR DOMAIN-CONTAINING PROTEIN"/>
    <property type="match status" value="1"/>
</dbReference>
<name>A0AAW1RPD3_9CHLO</name>
<dbReference type="InterPro" id="IPR019734">
    <property type="entry name" value="TPR_rpt"/>
</dbReference>
<dbReference type="EMBL" id="JALJOU010000028">
    <property type="protein sequence ID" value="KAK9835405.1"/>
    <property type="molecule type" value="Genomic_DNA"/>
</dbReference>
<protein>
    <submittedName>
        <fullName evidence="2">Uncharacterized protein</fullName>
    </submittedName>
</protein>
<accession>A0AAW1RPD3</accession>
<dbReference type="SMART" id="SM00028">
    <property type="entry name" value="TPR"/>
    <property type="match status" value="2"/>
</dbReference>
<organism evidence="2 3">
    <name type="scientific">Elliptochloris bilobata</name>
    <dbReference type="NCBI Taxonomy" id="381761"/>
    <lineage>
        <taxon>Eukaryota</taxon>
        <taxon>Viridiplantae</taxon>
        <taxon>Chlorophyta</taxon>
        <taxon>core chlorophytes</taxon>
        <taxon>Trebouxiophyceae</taxon>
        <taxon>Trebouxiophyceae incertae sedis</taxon>
        <taxon>Elliptochloris clade</taxon>
        <taxon>Elliptochloris</taxon>
    </lineage>
</organism>
<dbReference type="AlphaFoldDB" id="A0AAW1RPD3"/>
<proteinExistence type="predicted"/>
<evidence type="ECO:0000313" key="2">
    <source>
        <dbReference type="EMBL" id="KAK9835405.1"/>
    </source>
</evidence>
<comment type="caution">
    <text evidence="2">The sequence shown here is derived from an EMBL/GenBank/DDBJ whole genome shotgun (WGS) entry which is preliminary data.</text>
</comment>
<gene>
    <name evidence="2" type="ORF">WJX81_007635</name>
</gene>
<dbReference type="Proteomes" id="UP001445335">
    <property type="component" value="Unassembled WGS sequence"/>
</dbReference>
<keyword evidence="1" id="KW-0732">Signal</keyword>
<dbReference type="SUPFAM" id="SSF48452">
    <property type="entry name" value="TPR-like"/>
    <property type="match status" value="1"/>
</dbReference>
<evidence type="ECO:0000256" key="1">
    <source>
        <dbReference type="SAM" id="SignalP"/>
    </source>
</evidence>
<dbReference type="InterPro" id="IPR011990">
    <property type="entry name" value="TPR-like_helical_dom_sf"/>
</dbReference>
<dbReference type="Gene3D" id="1.25.40.10">
    <property type="entry name" value="Tetratricopeptide repeat domain"/>
    <property type="match status" value="1"/>
</dbReference>
<keyword evidence="3" id="KW-1185">Reference proteome</keyword>
<dbReference type="PANTHER" id="PTHR45588:SF1">
    <property type="entry name" value="WW DOMAIN-CONTAINING PROTEIN"/>
    <property type="match status" value="1"/>
</dbReference>
<sequence>MDWASLGPPVMALAVLSAAASTAALRKRSLAARRKTATGTEAGGSPPSLLLLRRDWASAVATPLRCQGPDAAARLARYEENGTFLGGFTLPILTSSATAQRLYDLGMMQAWNFNQPEARAAFQQAAAADPNASMPLWGLTYALGPGANRDITPHRKAYPSFCPEDLPEAQAAARAALAAAEAAAARQPALELARKEAALAAAAVARFPNGSALQPARDAAEVGWARSLARLGREHGDAALLAMAAEALMNASPSWDYYQASPLADGSLKPAAAEAEMLLQDALALDAGQALALHLHVHLSEAASPLRVPPNGTLSAARAEASAERLLSSSGPWRRRFGHLLHMPSHLFVRIGRYHDAAAANIAALAADKADSDACQAPYEPEHNAQMLVWAANLAGEWALAEAAAERMRGLPQEMPAAYAPGDAGREWRELLTTRAWQGKWSALLSDPGRGPPVGARGLCPGSPEYAAAVRHFARAMALAARGAAAAAAGDLAEISANYLSGAAVELARLRAAAARVEEDEVTVPGAPPGIYACAYRELAVILALIVEGRLALAGGDFAVAEAKLRAAVAAEDAMGYMEPERQFAPVRLCLGAVLLRAGRPADALQAYDEDLARHPANGYALLGRSQALAALGRPGEAAAAAAEHAAAWRHADGPLADSCPMFFVAAEPPPSWLG</sequence>
<feature type="chain" id="PRO_5043463772" evidence="1">
    <location>
        <begin position="25"/>
        <end position="675"/>
    </location>
</feature>
<reference evidence="2 3" key="1">
    <citation type="journal article" date="2024" name="Nat. Commun.">
        <title>Phylogenomics reveals the evolutionary origins of lichenization in chlorophyte algae.</title>
        <authorList>
            <person name="Puginier C."/>
            <person name="Libourel C."/>
            <person name="Otte J."/>
            <person name="Skaloud P."/>
            <person name="Haon M."/>
            <person name="Grisel S."/>
            <person name="Petersen M."/>
            <person name="Berrin J.G."/>
            <person name="Delaux P.M."/>
            <person name="Dal Grande F."/>
            <person name="Keller J."/>
        </authorList>
    </citation>
    <scope>NUCLEOTIDE SEQUENCE [LARGE SCALE GENOMIC DNA]</scope>
    <source>
        <strain evidence="2 3">SAG 245.80</strain>
    </source>
</reference>
<evidence type="ECO:0000313" key="3">
    <source>
        <dbReference type="Proteomes" id="UP001445335"/>
    </source>
</evidence>